<dbReference type="Pfam" id="PF11322">
    <property type="entry name" value="DUF3124"/>
    <property type="match status" value="1"/>
</dbReference>
<feature type="region of interest" description="Disordered" evidence="1">
    <location>
        <begin position="58"/>
        <end position="77"/>
    </location>
</feature>
<comment type="caution">
    <text evidence="2">The sequence shown here is derived from an EMBL/GenBank/DDBJ whole genome shotgun (WGS) entry which is preliminary data.</text>
</comment>
<reference evidence="2 3" key="1">
    <citation type="submission" date="2017-10" db="EMBL/GenBank/DDBJ databases">
        <title>Draft genome of Longibacter Salinarum.</title>
        <authorList>
            <person name="Goh K.M."/>
            <person name="Shamsir M.S."/>
            <person name="Lim S.W."/>
        </authorList>
    </citation>
    <scope>NUCLEOTIDE SEQUENCE [LARGE SCALE GENOMIC DNA]</scope>
    <source>
        <strain evidence="2 3">KCTC 52045</strain>
    </source>
</reference>
<evidence type="ECO:0000313" key="2">
    <source>
        <dbReference type="EMBL" id="PEN12271.1"/>
    </source>
</evidence>
<protein>
    <recommendedName>
        <fullName evidence="4">DUF3124 domain-containing protein</fullName>
    </recommendedName>
</protein>
<gene>
    <name evidence="2" type="ORF">CRI94_14650</name>
</gene>
<organism evidence="2 3">
    <name type="scientific">Longibacter salinarum</name>
    <dbReference type="NCBI Taxonomy" id="1850348"/>
    <lineage>
        <taxon>Bacteria</taxon>
        <taxon>Pseudomonadati</taxon>
        <taxon>Rhodothermota</taxon>
        <taxon>Rhodothermia</taxon>
        <taxon>Rhodothermales</taxon>
        <taxon>Salisaetaceae</taxon>
        <taxon>Longibacter</taxon>
    </lineage>
</organism>
<dbReference type="AlphaFoldDB" id="A0A2A8CUZ4"/>
<dbReference type="InterPro" id="IPR021471">
    <property type="entry name" value="DUF3124"/>
</dbReference>
<keyword evidence="3" id="KW-1185">Reference proteome</keyword>
<dbReference type="EMBL" id="PDEQ01000008">
    <property type="protein sequence ID" value="PEN12271.1"/>
    <property type="molecule type" value="Genomic_DNA"/>
</dbReference>
<evidence type="ECO:0008006" key="4">
    <source>
        <dbReference type="Google" id="ProtNLM"/>
    </source>
</evidence>
<name>A0A2A8CUZ4_9BACT</name>
<evidence type="ECO:0000256" key="1">
    <source>
        <dbReference type="SAM" id="MobiDB-lite"/>
    </source>
</evidence>
<dbReference type="Proteomes" id="UP000220102">
    <property type="component" value="Unassembled WGS sequence"/>
</dbReference>
<accession>A0A2A8CUZ4</accession>
<proteinExistence type="predicted"/>
<evidence type="ECO:0000313" key="3">
    <source>
        <dbReference type="Proteomes" id="UP000220102"/>
    </source>
</evidence>
<sequence>MGALFFAKRTRLMMAPRFASAAIGFCKTRRTNMAFCPLGVILCLAFIGFAGCAQPDEPTPDSFAGETPASQLEPAAPPDTAVALTEVNMSRGQTLYVPIYSHIHFKNQDRTINLAATVSIRNTDPDRAIVLSKIEYIDNSGQFVRRYLDGPRRLDPLASTSVVIEETDAAGGLGANFIIDWSAPQPVHAPIVESIMISSQSSLGISFTSPARVLSERSE</sequence>